<feature type="compositionally biased region" description="Polar residues" evidence="1">
    <location>
        <begin position="9"/>
        <end position="19"/>
    </location>
</feature>
<evidence type="ECO:0000256" key="1">
    <source>
        <dbReference type="SAM" id="MobiDB-lite"/>
    </source>
</evidence>
<dbReference type="EMBL" id="GBRH01237419">
    <property type="protein sequence ID" value="JAD60476.1"/>
    <property type="molecule type" value="Transcribed_RNA"/>
</dbReference>
<evidence type="ECO:0000313" key="2">
    <source>
        <dbReference type="EMBL" id="JAD60476.1"/>
    </source>
</evidence>
<reference evidence="2" key="2">
    <citation type="journal article" date="2015" name="Data Brief">
        <title>Shoot transcriptome of the giant reed, Arundo donax.</title>
        <authorList>
            <person name="Barrero R.A."/>
            <person name="Guerrero F.D."/>
            <person name="Moolhuijzen P."/>
            <person name="Goolsby J.A."/>
            <person name="Tidwell J."/>
            <person name="Bellgard S.E."/>
            <person name="Bellgard M.I."/>
        </authorList>
    </citation>
    <scope>NUCLEOTIDE SEQUENCE</scope>
    <source>
        <tissue evidence="2">Shoot tissue taken approximately 20 cm above the soil surface</tissue>
    </source>
</reference>
<protein>
    <submittedName>
        <fullName evidence="2">Uncharacterized protein</fullName>
    </submittedName>
</protein>
<proteinExistence type="predicted"/>
<sequence>MLMACGNLKNHSNQRTYQGLNDDKRFNNLSTPTDPSPLRDIHQ</sequence>
<dbReference type="AlphaFoldDB" id="A0A0A9BAW8"/>
<feature type="region of interest" description="Disordered" evidence="1">
    <location>
        <begin position="1"/>
        <end position="43"/>
    </location>
</feature>
<name>A0A0A9BAW8_ARUDO</name>
<reference evidence="2" key="1">
    <citation type="submission" date="2014-09" db="EMBL/GenBank/DDBJ databases">
        <authorList>
            <person name="Magalhaes I.L.F."/>
            <person name="Oliveira U."/>
            <person name="Santos F.R."/>
            <person name="Vidigal T.H.D.A."/>
            <person name="Brescovit A.D."/>
            <person name="Santos A.J."/>
        </authorList>
    </citation>
    <scope>NUCLEOTIDE SEQUENCE</scope>
    <source>
        <tissue evidence="2">Shoot tissue taken approximately 20 cm above the soil surface</tissue>
    </source>
</reference>
<organism evidence="2">
    <name type="scientific">Arundo donax</name>
    <name type="common">Giant reed</name>
    <name type="synonym">Donax arundinaceus</name>
    <dbReference type="NCBI Taxonomy" id="35708"/>
    <lineage>
        <taxon>Eukaryota</taxon>
        <taxon>Viridiplantae</taxon>
        <taxon>Streptophyta</taxon>
        <taxon>Embryophyta</taxon>
        <taxon>Tracheophyta</taxon>
        <taxon>Spermatophyta</taxon>
        <taxon>Magnoliopsida</taxon>
        <taxon>Liliopsida</taxon>
        <taxon>Poales</taxon>
        <taxon>Poaceae</taxon>
        <taxon>PACMAD clade</taxon>
        <taxon>Arundinoideae</taxon>
        <taxon>Arundineae</taxon>
        <taxon>Arundo</taxon>
    </lineage>
</organism>
<accession>A0A0A9BAW8</accession>